<dbReference type="AlphaFoldDB" id="A0AAD9Z2F4"/>
<reference evidence="3" key="1">
    <citation type="submission" date="2022-11" db="EMBL/GenBank/DDBJ databases">
        <title>Chromosomal genome sequence assembly and mating type (MAT) locus characterization of the leprose asexual lichenized fungus Lepraria neglecta (Nyl.) Erichsen.</title>
        <authorList>
            <person name="Allen J.L."/>
            <person name="Pfeffer B."/>
        </authorList>
    </citation>
    <scope>NUCLEOTIDE SEQUENCE</scope>
    <source>
        <strain evidence="3">Allen 5258</strain>
    </source>
</reference>
<proteinExistence type="predicted"/>
<feature type="compositionally biased region" description="Polar residues" evidence="1">
    <location>
        <begin position="61"/>
        <end position="76"/>
    </location>
</feature>
<accession>A0AAD9Z2F4</accession>
<feature type="signal peptide" evidence="2">
    <location>
        <begin position="1"/>
        <end position="29"/>
    </location>
</feature>
<dbReference type="EMBL" id="JASNWA010000010">
    <property type="protein sequence ID" value="KAK3168218.1"/>
    <property type="molecule type" value="Genomic_DNA"/>
</dbReference>
<evidence type="ECO:0000313" key="3">
    <source>
        <dbReference type="EMBL" id="KAK3168218.1"/>
    </source>
</evidence>
<comment type="caution">
    <text evidence="3">The sequence shown here is derived from an EMBL/GenBank/DDBJ whole genome shotgun (WGS) entry which is preliminary data.</text>
</comment>
<organism evidence="3 4">
    <name type="scientific">Lepraria neglecta</name>
    <dbReference type="NCBI Taxonomy" id="209136"/>
    <lineage>
        <taxon>Eukaryota</taxon>
        <taxon>Fungi</taxon>
        <taxon>Dikarya</taxon>
        <taxon>Ascomycota</taxon>
        <taxon>Pezizomycotina</taxon>
        <taxon>Lecanoromycetes</taxon>
        <taxon>OSLEUM clade</taxon>
        <taxon>Lecanoromycetidae</taxon>
        <taxon>Lecanorales</taxon>
        <taxon>Lecanorineae</taxon>
        <taxon>Stereocaulaceae</taxon>
        <taxon>Lepraria</taxon>
    </lineage>
</organism>
<feature type="region of interest" description="Disordered" evidence="1">
    <location>
        <begin position="58"/>
        <end position="98"/>
    </location>
</feature>
<evidence type="ECO:0000256" key="2">
    <source>
        <dbReference type="SAM" id="SignalP"/>
    </source>
</evidence>
<keyword evidence="4" id="KW-1185">Reference proteome</keyword>
<name>A0AAD9Z2F4_9LECA</name>
<protein>
    <recommendedName>
        <fullName evidence="5">Terpenoid synthase</fullName>
    </recommendedName>
</protein>
<sequence>MPKPFLDTYLLWDMVVLTLCNFRVDECMGTTIAQLGEPDLKEAKTVIQTLCNGRNAEKHTLSNNTTTNGANYSPTSYLPPLAHSPAQETPAPRSTSPPTLADVRAVLSPCIDGILRHPRIARASRQTHSALSTALLTFLNSHIDQSLTNVLFSSQKPFPPDSFTHWLHTIAAPSVSAPFSFTFLTCLIGDLLTSTTRYLGTDFGARVAIMSRIYNDLGSIARDRAESNVNCADFAELNDGQAPGDEKIVKPRLEELAQYERDAAIRVGTRLTSALKGSERKDRGRKADAVRLFWGVAELYADVYVVRGLSNRLNGGG</sequence>
<dbReference type="Proteomes" id="UP001276659">
    <property type="component" value="Unassembled WGS sequence"/>
</dbReference>
<evidence type="ECO:0008006" key="5">
    <source>
        <dbReference type="Google" id="ProtNLM"/>
    </source>
</evidence>
<keyword evidence="2" id="KW-0732">Signal</keyword>
<evidence type="ECO:0000313" key="4">
    <source>
        <dbReference type="Proteomes" id="UP001276659"/>
    </source>
</evidence>
<feature type="chain" id="PRO_5042124155" description="Terpenoid synthase" evidence="2">
    <location>
        <begin position="30"/>
        <end position="317"/>
    </location>
</feature>
<evidence type="ECO:0000256" key="1">
    <source>
        <dbReference type="SAM" id="MobiDB-lite"/>
    </source>
</evidence>
<gene>
    <name evidence="3" type="ORF">OEA41_004664</name>
</gene>